<evidence type="ECO:0000256" key="3">
    <source>
        <dbReference type="ARBA" id="ARBA00022833"/>
    </source>
</evidence>
<keyword evidence="1" id="KW-0479">Metal-binding</keyword>
<keyword evidence="2" id="KW-0863">Zinc-finger</keyword>
<dbReference type="AlphaFoldDB" id="A0A146KT42"/>
<proteinExistence type="predicted"/>
<evidence type="ECO:0000259" key="4">
    <source>
        <dbReference type="Pfam" id="PF04500"/>
    </source>
</evidence>
<dbReference type="Gene3D" id="2.20.25.240">
    <property type="match status" value="1"/>
</dbReference>
<organism evidence="5">
    <name type="scientific">Lygus hesperus</name>
    <name type="common">Western plant bug</name>
    <dbReference type="NCBI Taxonomy" id="30085"/>
    <lineage>
        <taxon>Eukaryota</taxon>
        <taxon>Metazoa</taxon>
        <taxon>Ecdysozoa</taxon>
        <taxon>Arthropoda</taxon>
        <taxon>Hexapoda</taxon>
        <taxon>Insecta</taxon>
        <taxon>Pterygota</taxon>
        <taxon>Neoptera</taxon>
        <taxon>Paraneoptera</taxon>
        <taxon>Hemiptera</taxon>
        <taxon>Heteroptera</taxon>
        <taxon>Panheteroptera</taxon>
        <taxon>Cimicomorpha</taxon>
        <taxon>Miridae</taxon>
        <taxon>Mirini</taxon>
        <taxon>Lygus</taxon>
    </lineage>
</organism>
<evidence type="ECO:0000313" key="5">
    <source>
        <dbReference type="EMBL" id="JAP99118.1"/>
    </source>
</evidence>
<protein>
    <recommendedName>
        <fullName evidence="4">FLYWCH-type domain-containing protein</fullName>
    </recommendedName>
</protein>
<feature type="domain" description="FLYWCH-type" evidence="4">
    <location>
        <begin position="13"/>
        <end position="74"/>
    </location>
</feature>
<evidence type="ECO:0000256" key="2">
    <source>
        <dbReference type="ARBA" id="ARBA00022771"/>
    </source>
</evidence>
<reference evidence="5" key="1">
    <citation type="journal article" date="2016" name="Gigascience">
        <title>De novo construction of an expanded transcriptome assembly for the western tarnished plant bug, Lygus hesperus.</title>
        <authorList>
            <person name="Tassone E.E."/>
            <person name="Geib S.M."/>
            <person name="Hall B."/>
            <person name="Fabrick J.A."/>
            <person name="Brent C.S."/>
            <person name="Hull J.J."/>
        </authorList>
    </citation>
    <scope>NUCLEOTIDE SEQUENCE</scope>
</reference>
<feature type="non-terminal residue" evidence="5">
    <location>
        <position position="1"/>
    </location>
</feature>
<dbReference type="GO" id="GO:0008270">
    <property type="term" value="F:zinc ion binding"/>
    <property type="evidence" value="ECO:0007669"/>
    <property type="project" value="UniProtKB-KW"/>
</dbReference>
<dbReference type="EMBL" id="GDHC01019510">
    <property type="protein sequence ID" value="JAP99118.1"/>
    <property type="molecule type" value="Transcribed_RNA"/>
</dbReference>
<name>A0A146KT42_LYGHE</name>
<dbReference type="InterPro" id="IPR007588">
    <property type="entry name" value="Znf_FLYWCH"/>
</dbReference>
<dbReference type="Pfam" id="PF04500">
    <property type="entry name" value="FLYWCH"/>
    <property type="match status" value="1"/>
</dbReference>
<gene>
    <name evidence="5" type="ORF">g.42071</name>
</gene>
<accession>A0A146KT42</accession>
<evidence type="ECO:0000256" key="1">
    <source>
        <dbReference type="ARBA" id="ARBA00022723"/>
    </source>
</evidence>
<sequence>NQTNTQDGEIFVIPTNAGREKLCCSGYMYIVKRKTSKGTRWRCAHCNHRSKTCVGAMTTDEDFRNPRSFVPHNHSADFIGVRAAKLRGLMSKQIIYCSSELNHQDIVSLEIVGENVVSVNVVNED</sequence>
<keyword evidence="3" id="KW-0862">Zinc</keyword>